<dbReference type="EMBL" id="JAGSXJ010000003">
    <property type="protein sequence ID" value="KAH6693505.1"/>
    <property type="molecule type" value="Genomic_DNA"/>
</dbReference>
<comment type="subcellular location">
    <subcellularLocation>
        <location evidence="1">Membrane</location>
        <topology evidence="1">Multi-pass membrane protein</topology>
    </subcellularLocation>
</comment>
<evidence type="ECO:0000256" key="4">
    <source>
        <dbReference type="ARBA" id="ARBA00023136"/>
    </source>
</evidence>
<evidence type="ECO:0000256" key="1">
    <source>
        <dbReference type="ARBA" id="ARBA00004141"/>
    </source>
</evidence>
<feature type="transmembrane region" description="Helical" evidence="5">
    <location>
        <begin position="535"/>
        <end position="555"/>
    </location>
</feature>
<comment type="caution">
    <text evidence="6">The sequence shown here is derived from an EMBL/GenBank/DDBJ whole genome shotgun (WGS) entry which is preliminary data.</text>
</comment>
<dbReference type="AlphaFoldDB" id="A0A9P9AFD3"/>
<gene>
    <name evidence="6" type="ORF">F5X68DRAFT_227917</name>
</gene>
<dbReference type="OrthoDB" id="2502820at2759"/>
<feature type="transmembrane region" description="Helical" evidence="5">
    <location>
        <begin position="562"/>
        <end position="582"/>
    </location>
</feature>
<keyword evidence="4 5" id="KW-0472">Membrane</keyword>
<evidence type="ECO:0000313" key="6">
    <source>
        <dbReference type="EMBL" id="KAH6693505.1"/>
    </source>
</evidence>
<feature type="transmembrane region" description="Helical" evidence="5">
    <location>
        <begin position="267"/>
        <end position="286"/>
    </location>
</feature>
<keyword evidence="2 5" id="KW-0812">Transmembrane</keyword>
<dbReference type="InterPro" id="IPR007300">
    <property type="entry name" value="CidB/LrgB"/>
</dbReference>
<sequence>MWTPQQQHMTPAALALAHARVIIRRTGELFWVAVMFLLSQVLIWGLHLALRPAGLEFLSSILGMMLVFLAMEMLNKVCNGTSRLYKDHVKPKVDFLNRNMGLGFPVPLVAIDSDDSLGGLGIGRVIGAFITTNAIFWVLVFVLALGFAIGIAALVWAPKTKASPSCRPDYRSSWLSTTETHRISYPAPIFARRHSDATTLQNTMAGYSTDKEAAMGVDARAVSVYFTDSDCPTLIPRLDRGLSLPEQPSGAIPTTSSVAQFTDMSTMYPILLSLFSLFVVGIPVSVVTGDHRLLDGCMLWFVWITSCRVQRGLASISGSSTSTVTSQTKRVATTLLNPVLLTTLSMTAYTRARSSATSVPLHEVLDTFSSGTSLSELWSNRVNPAAYPLKPQHAAFFGAGDAALAVLEVGIVVWGFKLHECRTQLASRAGLSVVLVSGAAAALNVFISTLLGKGLGLAAPESLAFAARSTTLALARPAVAAFGGNQVVNAALVVSNGILGQLLYPFVLGRLGLDQREKETTTEDESTEDEDDSRIVATGTTVGINGAAMGVAYLYECKNRAAPYAVLSMTVFGVMTVVFSAVEPFTATLQTLAAL</sequence>
<dbReference type="GO" id="GO:0016020">
    <property type="term" value="C:membrane"/>
    <property type="evidence" value="ECO:0007669"/>
    <property type="project" value="UniProtKB-SubCell"/>
</dbReference>
<evidence type="ECO:0000256" key="2">
    <source>
        <dbReference type="ARBA" id="ARBA00022692"/>
    </source>
</evidence>
<feature type="transmembrane region" description="Helical" evidence="5">
    <location>
        <begin position="394"/>
        <end position="416"/>
    </location>
</feature>
<organism evidence="6 7">
    <name type="scientific">Plectosphaerella plurivora</name>
    <dbReference type="NCBI Taxonomy" id="936078"/>
    <lineage>
        <taxon>Eukaryota</taxon>
        <taxon>Fungi</taxon>
        <taxon>Dikarya</taxon>
        <taxon>Ascomycota</taxon>
        <taxon>Pezizomycotina</taxon>
        <taxon>Sordariomycetes</taxon>
        <taxon>Hypocreomycetidae</taxon>
        <taxon>Glomerellales</taxon>
        <taxon>Plectosphaerellaceae</taxon>
        <taxon>Plectosphaerella</taxon>
    </lineage>
</organism>
<dbReference type="PANTHER" id="PTHR30249:SF0">
    <property type="entry name" value="PLASTIDAL GLYCOLATE_GLYCERATE TRANSLOCATOR 1, CHLOROPLASTIC"/>
    <property type="match status" value="1"/>
</dbReference>
<evidence type="ECO:0000256" key="3">
    <source>
        <dbReference type="ARBA" id="ARBA00022989"/>
    </source>
</evidence>
<dbReference type="Proteomes" id="UP000770015">
    <property type="component" value="Unassembled WGS sequence"/>
</dbReference>
<protein>
    <recommendedName>
        <fullName evidence="8">LrgB-like protein</fullName>
    </recommendedName>
</protein>
<dbReference type="PANTHER" id="PTHR30249">
    <property type="entry name" value="PUTATIVE SEROTONIN TRANSPORTER"/>
    <property type="match status" value="1"/>
</dbReference>
<dbReference type="Pfam" id="PF04172">
    <property type="entry name" value="LrgB"/>
    <property type="match status" value="1"/>
</dbReference>
<keyword evidence="7" id="KW-1185">Reference proteome</keyword>
<evidence type="ECO:0008006" key="8">
    <source>
        <dbReference type="Google" id="ProtNLM"/>
    </source>
</evidence>
<feature type="transmembrane region" description="Helical" evidence="5">
    <location>
        <begin position="57"/>
        <end position="74"/>
    </location>
</feature>
<feature type="transmembrane region" description="Helical" evidence="5">
    <location>
        <begin position="134"/>
        <end position="157"/>
    </location>
</feature>
<name>A0A9P9AFD3_9PEZI</name>
<reference evidence="6" key="1">
    <citation type="journal article" date="2021" name="Nat. Commun.">
        <title>Genetic determinants of endophytism in the Arabidopsis root mycobiome.</title>
        <authorList>
            <person name="Mesny F."/>
            <person name="Miyauchi S."/>
            <person name="Thiergart T."/>
            <person name="Pickel B."/>
            <person name="Atanasova L."/>
            <person name="Karlsson M."/>
            <person name="Huettel B."/>
            <person name="Barry K.W."/>
            <person name="Haridas S."/>
            <person name="Chen C."/>
            <person name="Bauer D."/>
            <person name="Andreopoulos W."/>
            <person name="Pangilinan J."/>
            <person name="LaButti K."/>
            <person name="Riley R."/>
            <person name="Lipzen A."/>
            <person name="Clum A."/>
            <person name="Drula E."/>
            <person name="Henrissat B."/>
            <person name="Kohler A."/>
            <person name="Grigoriev I.V."/>
            <person name="Martin F.M."/>
            <person name="Hacquard S."/>
        </authorList>
    </citation>
    <scope>NUCLEOTIDE SEQUENCE</scope>
    <source>
        <strain evidence="6">MPI-SDFR-AT-0117</strain>
    </source>
</reference>
<evidence type="ECO:0000256" key="5">
    <source>
        <dbReference type="SAM" id="Phobius"/>
    </source>
</evidence>
<feature type="transmembrane region" description="Helical" evidence="5">
    <location>
        <begin position="428"/>
        <end position="447"/>
    </location>
</feature>
<proteinExistence type="predicted"/>
<accession>A0A9P9AFD3</accession>
<feature type="transmembrane region" description="Helical" evidence="5">
    <location>
        <begin position="29"/>
        <end position="50"/>
    </location>
</feature>
<keyword evidence="3 5" id="KW-1133">Transmembrane helix</keyword>
<evidence type="ECO:0000313" key="7">
    <source>
        <dbReference type="Proteomes" id="UP000770015"/>
    </source>
</evidence>